<dbReference type="EMBL" id="MKQR01000016">
    <property type="protein sequence ID" value="OLR92743.1"/>
    <property type="molecule type" value="Genomic_DNA"/>
</dbReference>
<keyword evidence="4" id="KW-1185">Reference proteome</keyword>
<evidence type="ECO:0000313" key="4">
    <source>
        <dbReference type="Proteomes" id="UP000186040"/>
    </source>
</evidence>
<proteinExistence type="inferred from homology"/>
<evidence type="ECO:0000313" key="3">
    <source>
        <dbReference type="EMBL" id="OLR92743.1"/>
    </source>
</evidence>
<dbReference type="PANTHER" id="PTHR34135:SF2">
    <property type="entry name" value="LYSOZYME"/>
    <property type="match status" value="1"/>
</dbReference>
<dbReference type="PROSITE" id="PS51904">
    <property type="entry name" value="GLYCOSYL_HYDROL_F25_2"/>
    <property type="match status" value="1"/>
</dbReference>
<feature type="chain" id="PRO_5012277184" evidence="2">
    <location>
        <begin position="27"/>
        <end position="349"/>
    </location>
</feature>
<dbReference type="Pfam" id="PF01183">
    <property type="entry name" value="Glyco_hydro_25"/>
    <property type="match status" value="1"/>
</dbReference>
<dbReference type="SUPFAM" id="SSF51445">
    <property type="entry name" value="(Trans)glycosidases"/>
    <property type="match status" value="1"/>
</dbReference>
<keyword evidence="2" id="KW-0732">Signal</keyword>
<sequence>MGTGLAHRALGLALLAGLLTPATATAEDATLTGIDVASFQAGIDFAAVKAAGHSFAIVKAGGSQLAEGPYTTSTYADQVDGARAHGLKVGHYWLSGDFLSPTASADYLVDHLHDYRPGDVIALDDEVLDDSTRLWTDTDAAAFFTRVHDRLAAPYVPWIYLNTTTLRAASWTRTAATGAKLWAASWGPNNGTYPGPPDIGTAYPTWSAHQYTSAGTIAGTPVDLDVAKPSAFTPVEPGPPPPLPKTTTEQDGIPGPVFWQRAQNWLTRDSTYRGPLDGVPGPQTFKALQAELAEHWSYTGPLDGIPGTQTYSAWQRSVVSWGYAGPIDGVMGPNSYRAVARFLNQDAWD</sequence>
<accession>A0A1Q9LL67</accession>
<name>A0A1Q9LL67_9PSEU</name>
<evidence type="ECO:0000256" key="1">
    <source>
        <dbReference type="ARBA" id="ARBA00010646"/>
    </source>
</evidence>
<evidence type="ECO:0000256" key="2">
    <source>
        <dbReference type="SAM" id="SignalP"/>
    </source>
</evidence>
<reference evidence="3 4" key="1">
    <citation type="submission" date="2016-10" db="EMBL/GenBank/DDBJ databases">
        <title>The Draft Genome Sequence of Actinokineospora bangkokensis 44EHWT reveals the biosynthetic pathway of antifungal compounds Thailandins with unusual extender unit butylmalonyl-CoA.</title>
        <authorList>
            <person name="Greule A."/>
            <person name="Intra B."/>
            <person name="Flemming S."/>
            <person name="Rommel M.G."/>
            <person name="Panbangred W."/>
            <person name="Bechthold A."/>
        </authorList>
    </citation>
    <scope>NUCLEOTIDE SEQUENCE [LARGE SCALE GENOMIC DNA]</scope>
    <source>
        <strain evidence="3 4">44EHW</strain>
    </source>
</reference>
<feature type="signal peptide" evidence="2">
    <location>
        <begin position="1"/>
        <end position="26"/>
    </location>
</feature>
<comment type="similarity">
    <text evidence="1">Belongs to the glycosyl hydrolase 25 family.</text>
</comment>
<dbReference type="GO" id="GO:0003796">
    <property type="term" value="F:lysozyme activity"/>
    <property type="evidence" value="ECO:0007669"/>
    <property type="project" value="InterPro"/>
</dbReference>
<dbReference type="InterPro" id="IPR017853">
    <property type="entry name" value="GH"/>
</dbReference>
<organism evidence="3 4">
    <name type="scientific">Actinokineospora bangkokensis</name>
    <dbReference type="NCBI Taxonomy" id="1193682"/>
    <lineage>
        <taxon>Bacteria</taxon>
        <taxon>Bacillati</taxon>
        <taxon>Actinomycetota</taxon>
        <taxon>Actinomycetes</taxon>
        <taxon>Pseudonocardiales</taxon>
        <taxon>Pseudonocardiaceae</taxon>
        <taxon>Actinokineospora</taxon>
    </lineage>
</organism>
<comment type="caution">
    <text evidence="3">The sequence shown here is derived from an EMBL/GenBank/DDBJ whole genome shotgun (WGS) entry which is preliminary data.</text>
</comment>
<dbReference type="Gene3D" id="3.20.20.80">
    <property type="entry name" value="Glycosidases"/>
    <property type="match status" value="1"/>
</dbReference>
<dbReference type="InterPro" id="IPR002053">
    <property type="entry name" value="Glyco_hydro_25"/>
</dbReference>
<dbReference type="CDD" id="cd00599">
    <property type="entry name" value="GH25_muramidase"/>
    <property type="match status" value="1"/>
</dbReference>
<dbReference type="STRING" id="1193682.BJP25_21075"/>
<gene>
    <name evidence="3" type="ORF">BJP25_21075</name>
</gene>
<dbReference type="GO" id="GO:0016998">
    <property type="term" value="P:cell wall macromolecule catabolic process"/>
    <property type="evidence" value="ECO:0007669"/>
    <property type="project" value="InterPro"/>
</dbReference>
<protein>
    <submittedName>
        <fullName evidence="3">Muraminidase</fullName>
    </submittedName>
</protein>
<dbReference type="GO" id="GO:0009253">
    <property type="term" value="P:peptidoglycan catabolic process"/>
    <property type="evidence" value="ECO:0007669"/>
    <property type="project" value="InterPro"/>
</dbReference>
<dbReference type="GO" id="GO:0016052">
    <property type="term" value="P:carbohydrate catabolic process"/>
    <property type="evidence" value="ECO:0007669"/>
    <property type="project" value="TreeGrafter"/>
</dbReference>
<dbReference type="Proteomes" id="UP000186040">
    <property type="component" value="Unassembled WGS sequence"/>
</dbReference>
<dbReference type="PANTHER" id="PTHR34135">
    <property type="entry name" value="LYSOZYME"/>
    <property type="match status" value="1"/>
</dbReference>
<dbReference type="AlphaFoldDB" id="A0A1Q9LL67"/>